<evidence type="ECO:0000256" key="8">
    <source>
        <dbReference type="ARBA" id="ARBA00023136"/>
    </source>
</evidence>
<organism evidence="10 11">
    <name type="scientific">Entomortierella parvispora</name>
    <dbReference type="NCBI Taxonomy" id="205924"/>
    <lineage>
        <taxon>Eukaryota</taxon>
        <taxon>Fungi</taxon>
        <taxon>Fungi incertae sedis</taxon>
        <taxon>Mucoromycota</taxon>
        <taxon>Mortierellomycotina</taxon>
        <taxon>Mortierellomycetes</taxon>
        <taxon>Mortierellales</taxon>
        <taxon>Mortierellaceae</taxon>
        <taxon>Entomortierella</taxon>
    </lineage>
</organism>
<proteinExistence type="inferred from homology"/>
<comment type="similarity">
    <text evidence="2">Belongs to the oligopeptide OPT transporter family.</text>
</comment>
<evidence type="ECO:0000256" key="5">
    <source>
        <dbReference type="ARBA" id="ARBA00022856"/>
    </source>
</evidence>
<dbReference type="AlphaFoldDB" id="A0A9P3HES7"/>
<name>A0A9P3HES7_9FUNG</name>
<dbReference type="NCBIfam" id="TIGR00728">
    <property type="entry name" value="OPT_sfam"/>
    <property type="match status" value="1"/>
</dbReference>
<evidence type="ECO:0000256" key="6">
    <source>
        <dbReference type="ARBA" id="ARBA00022927"/>
    </source>
</evidence>
<reference evidence="10" key="1">
    <citation type="submission" date="2021-11" db="EMBL/GenBank/DDBJ databases">
        <authorList>
            <person name="Herlambang A."/>
            <person name="Guo Y."/>
            <person name="Takashima Y."/>
            <person name="Nishizawa T."/>
        </authorList>
    </citation>
    <scope>NUCLEOTIDE SEQUENCE</scope>
    <source>
        <strain evidence="10">E1425</strain>
    </source>
</reference>
<feature type="transmembrane region" description="Helical" evidence="9">
    <location>
        <begin position="696"/>
        <end position="717"/>
    </location>
</feature>
<dbReference type="PANTHER" id="PTHR22601">
    <property type="entry name" value="ISP4 LIKE PROTEIN"/>
    <property type="match status" value="1"/>
</dbReference>
<dbReference type="Proteomes" id="UP000827284">
    <property type="component" value="Unassembled WGS sequence"/>
</dbReference>
<evidence type="ECO:0000256" key="3">
    <source>
        <dbReference type="ARBA" id="ARBA00022448"/>
    </source>
</evidence>
<feature type="transmembrane region" description="Helical" evidence="9">
    <location>
        <begin position="273"/>
        <end position="292"/>
    </location>
</feature>
<feature type="transmembrane region" description="Helical" evidence="9">
    <location>
        <begin position="193"/>
        <end position="215"/>
    </location>
</feature>
<dbReference type="NCBIfam" id="TIGR00727">
    <property type="entry name" value="ISP4_OPT"/>
    <property type="match status" value="1"/>
</dbReference>
<keyword evidence="5" id="KW-0571">Peptide transport</keyword>
<keyword evidence="11" id="KW-1185">Reference proteome</keyword>
<feature type="transmembrane region" description="Helical" evidence="9">
    <location>
        <begin position="65"/>
        <end position="85"/>
    </location>
</feature>
<evidence type="ECO:0000256" key="2">
    <source>
        <dbReference type="ARBA" id="ARBA00008807"/>
    </source>
</evidence>
<feature type="transmembrane region" description="Helical" evidence="9">
    <location>
        <begin position="437"/>
        <end position="460"/>
    </location>
</feature>
<feature type="transmembrane region" description="Helical" evidence="9">
    <location>
        <begin position="92"/>
        <end position="112"/>
    </location>
</feature>
<keyword evidence="3" id="KW-0813">Transport</keyword>
<feature type="transmembrane region" description="Helical" evidence="9">
    <location>
        <begin position="547"/>
        <end position="569"/>
    </location>
</feature>
<protein>
    <submittedName>
        <fullName evidence="10">Uncharacterized protein</fullName>
    </submittedName>
</protein>
<keyword evidence="4 9" id="KW-0812">Transmembrane</keyword>
<keyword evidence="7 9" id="KW-1133">Transmembrane helix</keyword>
<evidence type="ECO:0000256" key="7">
    <source>
        <dbReference type="ARBA" id="ARBA00022989"/>
    </source>
</evidence>
<dbReference type="GO" id="GO:0015031">
    <property type="term" value="P:protein transport"/>
    <property type="evidence" value="ECO:0007669"/>
    <property type="project" value="UniProtKB-KW"/>
</dbReference>
<dbReference type="InterPro" id="IPR004813">
    <property type="entry name" value="OPT"/>
</dbReference>
<comment type="subcellular location">
    <subcellularLocation>
        <location evidence="1">Membrane</location>
        <topology evidence="1">Multi-pass membrane protein</topology>
    </subcellularLocation>
</comment>
<dbReference type="OrthoDB" id="9986677at2759"/>
<dbReference type="Pfam" id="PF03169">
    <property type="entry name" value="OPT"/>
    <property type="match status" value="1"/>
</dbReference>
<gene>
    <name evidence="10" type="ORF">EMPS_07640</name>
</gene>
<evidence type="ECO:0000256" key="9">
    <source>
        <dbReference type="SAM" id="Phobius"/>
    </source>
</evidence>
<comment type="caution">
    <text evidence="10">The sequence shown here is derived from an EMBL/GenBank/DDBJ whole genome shotgun (WGS) entry which is preliminary data.</text>
</comment>
<keyword evidence="6" id="KW-0653">Protein transport</keyword>
<feature type="transmembrane region" description="Helical" evidence="9">
    <location>
        <begin position="665"/>
        <end position="684"/>
    </location>
</feature>
<dbReference type="EMBL" id="BQFW01000010">
    <property type="protein sequence ID" value="GJJ75282.1"/>
    <property type="molecule type" value="Genomic_DNA"/>
</dbReference>
<feature type="transmembrane region" description="Helical" evidence="9">
    <location>
        <begin position="137"/>
        <end position="157"/>
    </location>
</feature>
<feature type="transmembrane region" description="Helical" evidence="9">
    <location>
        <begin position="304"/>
        <end position="326"/>
    </location>
</feature>
<evidence type="ECO:0000256" key="4">
    <source>
        <dbReference type="ARBA" id="ARBA00022692"/>
    </source>
</evidence>
<evidence type="ECO:0000313" key="11">
    <source>
        <dbReference type="Proteomes" id="UP000827284"/>
    </source>
</evidence>
<feature type="transmembrane region" description="Helical" evidence="9">
    <location>
        <begin position="619"/>
        <end position="637"/>
    </location>
</feature>
<feature type="transmembrane region" description="Helical" evidence="9">
    <location>
        <begin position="466"/>
        <end position="486"/>
    </location>
</feature>
<feature type="transmembrane region" description="Helical" evidence="9">
    <location>
        <begin position="381"/>
        <end position="402"/>
    </location>
</feature>
<accession>A0A9P3HES7</accession>
<feature type="transmembrane region" description="Helical" evidence="9">
    <location>
        <begin position="235"/>
        <end position="253"/>
    </location>
</feature>
<evidence type="ECO:0000256" key="1">
    <source>
        <dbReference type="ARBA" id="ARBA00004141"/>
    </source>
</evidence>
<dbReference type="GO" id="GO:0016020">
    <property type="term" value="C:membrane"/>
    <property type="evidence" value="ECO:0007669"/>
    <property type="project" value="UniProtKB-SubCell"/>
</dbReference>
<evidence type="ECO:0000313" key="10">
    <source>
        <dbReference type="EMBL" id="GJJ75282.1"/>
    </source>
</evidence>
<feature type="transmembrane region" description="Helical" evidence="9">
    <location>
        <begin position="169"/>
        <end position="187"/>
    </location>
</feature>
<keyword evidence="8 9" id="KW-0472">Membrane</keyword>
<dbReference type="GO" id="GO:0035673">
    <property type="term" value="F:oligopeptide transmembrane transporter activity"/>
    <property type="evidence" value="ECO:0007669"/>
    <property type="project" value="InterPro"/>
</dbReference>
<reference evidence="10" key="2">
    <citation type="journal article" date="2022" name="Microbiol. Resour. Announc.">
        <title>Whole-Genome Sequence of Entomortierella parvispora E1425, a Mucoromycotan Fungus Associated with Burkholderiaceae-Related Endosymbiotic Bacteria.</title>
        <authorList>
            <person name="Herlambang A."/>
            <person name="Guo Y."/>
            <person name="Takashima Y."/>
            <person name="Narisawa K."/>
            <person name="Ohta H."/>
            <person name="Nishizawa T."/>
        </authorList>
    </citation>
    <scope>NUCLEOTIDE SEQUENCE</scope>
    <source>
        <strain evidence="10">E1425</strain>
    </source>
</reference>
<sequence length="769" mass="86575">MSFAQEYSDEKVVEESNKFYADEKAEVPQDLPLEEEEIENSKIEAVRLVIPVTDDPSLPVLTFRFWIFSLFFGAIGAIINQYYYFRTTSGTFPMFFVNFATYAMGTALARILPTRSFTIGGFSMSLNPGPFNVKENAMIYIAVGTAAGSAYAIDILVCTDLYLNERMNALGALILLITTQCLGYGMAGMLRKYLVYPAEMVWWGNLVQVVFFNALHNTDEFKAKRMVRGWSYMKFFWVVCGITFLWELIPQWVGPGLVYFDWICWIKPFNFDFWALFSSTAGGGIMSLSWTWTSINGATLWTPLYSQLCSYGGAILSYWIVLPALWLTNTLNAKTYGVPLSSHLFYGNGSSFDVTAYLESDNTLNEAKYDAGPPVSMTPMYALNFFYSFISLGACVAHIAVFHGREVLDTFRSISHTRNTEDIHTKLMKVYPEVPQWWYAVFYVVMLALSIVVCECYGLQLPWWGLLVAVIIGWALTFPICALTAITGNGPGLNVITELICGYMLPGKPIANMTFKCYGYMAMYQCLSLLSDLKLGHYMKIPPRAMFVGQVWGTIVGAVFNYFTMIIIINARRPYLNGTEADPNGLWSGYQSDIYWGSALIFGALGPKRMFDPHGSYGFVFWGFLLGVVLPPMLWALNKKFPSSKWQKFNVALIAGGMSSFPNGYAIGILPSLIVCVIFQWFIWKYNRSWWKKYTFILSASLDTGAALTGLMIFFFLGGGVSPKLSVEVPSWWFNHYNATDENFPNYPYLDVNHCGAADGLWTGGITDK</sequence>
<dbReference type="InterPro" id="IPR004648">
    <property type="entry name" value="Oligpept_transpt"/>
</dbReference>